<evidence type="ECO:0000313" key="2">
    <source>
        <dbReference type="EMBL" id="KAJ5111770.1"/>
    </source>
</evidence>
<organism evidence="2 3">
    <name type="scientific">Penicillium alfredii</name>
    <dbReference type="NCBI Taxonomy" id="1506179"/>
    <lineage>
        <taxon>Eukaryota</taxon>
        <taxon>Fungi</taxon>
        <taxon>Dikarya</taxon>
        <taxon>Ascomycota</taxon>
        <taxon>Pezizomycotina</taxon>
        <taxon>Eurotiomycetes</taxon>
        <taxon>Eurotiomycetidae</taxon>
        <taxon>Eurotiales</taxon>
        <taxon>Aspergillaceae</taxon>
        <taxon>Penicillium</taxon>
    </lineage>
</organism>
<feature type="domain" description="Protein kinase" evidence="1">
    <location>
        <begin position="64"/>
        <end position="282"/>
    </location>
</feature>
<dbReference type="GO" id="GO:1990604">
    <property type="term" value="C:IRE1-TRAF2-ASK1 complex"/>
    <property type="evidence" value="ECO:0007669"/>
    <property type="project" value="TreeGrafter"/>
</dbReference>
<protein>
    <recommendedName>
        <fullName evidence="1">Protein kinase domain-containing protein</fullName>
    </recommendedName>
</protein>
<dbReference type="OrthoDB" id="4062651at2759"/>
<dbReference type="GeneID" id="81391150"/>
<dbReference type="InterPro" id="IPR000719">
    <property type="entry name" value="Prot_kinase_dom"/>
</dbReference>
<dbReference type="AlphaFoldDB" id="A0A9W9G504"/>
<dbReference type="GO" id="GO:0036498">
    <property type="term" value="P:IRE1-mediated unfolded protein response"/>
    <property type="evidence" value="ECO:0007669"/>
    <property type="project" value="TreeGrafter"/>
</dbReference>
<dbReference type="GO" id="GO:0004521">
    <property type="term" value="F:RNA endonuclease activity"/>
    <property type="evidence" value="ECO:0007669"/>
    <property type="project" value="InterPro"/>
</dbReference>
<evidence type="ECO:0000313" key="3">
    <source>
        <dbReference type="Proteomes" id="UP001141434"/>
    </source>
</evidence>
<dbReference type="GO" id="GO:0070059">
    <property type="term" value="P:intrinsic apoptotic signaling pathway in response to endoplasmic reticulum stress"/>
    <property type="evidence" value="ECO:0007669"/>
    <property type="project" value="TreeGrafter"/>
</dbReference>
<name>A0A9W9G504_9EURO</name>
<dbReference type="PROSITE" id="PS50011">
    <property type="entry name" value="PROTEIN_KINASE_DOM"/>
    <property type="match status" value="1"/>
</dbReference>
<sequence>MPSSFPQSPIQQLHVLEMNEFFEEIDGDFNFAGTLIVYEDENEMHHAVLEDRCTSPSDIRPDLLKNDIQIPRSAYSPEFPSKFTLAPEPLPINSYIKKASLISYDRIREGPQPDLIAKSVLMEAETCEVLRKHPHPNIATYLGCQVSDGRITGLCFAKYQRTLMQEVNPENLTKRQSRRSHQMVKDYNPVLAGIRSGLGHLHSLGLVHNDINPRNIMFDGEQAVIIDFDTCRKIGEDLGNVGCTYEWCDETTKQSVVENDLNALEEIRIWLCDDSKEFQFDE</sequence>
<dbReference type="GO" id="GO:0051082">
    <property type="term" value="F:unfolded protein binding"/>
    <property type="evidence" value="ECO:0007669"/>
    <property type="project" value="TreeGrafter"/>
</dbReference>
<reference evidence="2" key="1">
    <citation type="submission" date="2022-11" db="EMBL/GenBank/DDBJ databases">
        <authorList>
            <person name="Petersen C."/>
        </authorList>
    </citation>
    <scope>NUCLEOTIDE SEQUENCE</scope>
    <source>
        <strain evidence="2">IBT 34128</strain>
    </source>
</reference>
<dbReference type="PANTHER" id="PTHR13954:SF6">
    <property type="entry name" value="NON-SPECIFIC SERINE_THREONINE PROTEIN KINASE"/>
    <property type="match status" value="1"/>
</dbReference>
<dbReference type="EMBL" id="JAPMSZ010000002">
    <property type="protein sequence ID" value="KAJ5111770.1"/>
    <property type="molecule type" value="Genomic_DNA"/>
</dbReference>
<evidence type="ECO:0000259" key="1">
    <source>
        <dbReference type="PROSITE" id="PS50011"/>
    </source>
</evidence>
<dbReference type="PANTHER" id="PTHR13954">
    <property type="entry name" value="IRE1-RELATED"/>
    <property type="match status" value="1"/>
</dbReference>
<accession>A0A9W9G504</accession>
<gene>
    <name evidence="2" type="ORF">NUU61_001400</name>
</gene>
<dbReference type="GO" id="GO:0005524">
    <property type="term" value="F:ATP binding"/>
    <property type="evidence" value="ECO:0007669"/>
    <property type="project" value="InterPro"/>
</dbReference>
<comment type="caution">
    <text evidence="2">The sequence shown here is derived from an EMBL/GenBank/DDBJ whole genome shotgun (WGS) entry which is preliminary data.</text>
</comment>
<dbReference type="Pfam" id="PF00069">
    <property type="entry name" value="Pkinase"/>
    <property type="match status" value="1"/>
</dbReference>
<dbReference type="InterPro" id="IPR045133">
    <property type="entry name" value="IRE1/2-like"/>
</dbReference>
<reference evidence="2" key="2">
    <citation type="journal article" date="2023" name="IMA Fungus">
        <title>Comparative genomic study of the Penicillium genus elucidates a diverse pangenome and 15 lateral gene transfer events.</title>
        <authorList>
            <person name="Petersen C."/>
            <person name="Sorensen T."/>
            <person name="Nielsen M.R."/>
            <person name="Sondergaard T.E."/>
            <person name="Sorensen J.L."/>
            <person name="Fitzpatrick D.A."/>
            <person name="Frisvad J.C."/>
            <person name="Nielsen K.L."/>
        </authorList>
    </citation>
    <scope>NUCLEOTIDE SEQUENCE</scope>
    <source>
        <strain evidence="2">IBT 34128</strain>
    </source>
</reference>
<keyword evidence="3" id="KW-1185">Reference proteome</keyword>
<proteinExistence type="predicted"/>
<dbReference type="InterPro" id="IPR011009">
    <property type="entry name" value="Kinase-like_dom_sf"/>
</dbReference>
<dbReference type="Gene3D" id="1.10.510.10">
    <property type="entry name" value="Transferase(Phosphotransferase) domain 1"/>
    <property type="match status" value="1"/>
</dbReference>
<dbReference type="GO" id="GO:0004674">
    <property type="term" value="F:protein serine/threonine kinase activity"/>
    <property type="evidence" value="ECO:0007669"/>
    <property type="project" value="InterPro"/>
</dbReference>
<dbReference type="Proteomes" id="UP001141434">
    <property type="component" value="Unassembled WGS sequence"/>
</dbReference>
<dbReference type="RefSeq" id="XP_056515249.1">
    <property type="nucleotide sequence ID" value="XM_056651982.1"/>
</dbReference>
<dbReference type="SUPFAM" id="SSF56112">
    <property type="entry name" value="Protein kinase-like (PK-like)"/>
    <property type="match status" value="1"/>
</dbReference>